<evidence type="ECO:0000256" key="4">
    <source>
        <dbReference type="ARBA" id="ARBA00022989"/>
    </source>
</evidence>
<feature type="transmembrane region" description="Helical" evidence="8">
    <location>
        <begin position="121"/>
        <end position="140"/>
    </location>
</feature>
<protein>
    <submittedName>
        <fullName evidence="11">FUSC family protein</fullName>
    </submittedName>
</protein>
<dbReference type="EMBL" id="CP127363">
    <property type="protein sequence ID" value="WIY50713.1"/>
    <property type="molecule type" value="Genomic_DNA"/>
</dbReference>
<sequence length="768" mass="81313">MRFHSNHRLRAAVRVALSHYVANGVSAALGLLLISVAVHVWLGPAAAAAASVGVIVCSPPDLPGPRRGKLWQMLPAPLLGIPLFFGVQWLQGDPLHLGLLLVPGTFLAFLAMAWGRRGIPIAVAVMFSMVFSMAAAPRVPPGGDPLPAALAVTAHFALGAGLYVLYAVVANRLLNARYRVQLVADTLYSLAALMRVQARLFDSAPAGVGASPDAAARAQDAERGAQGQGAAGARDGSAEAPHALTGLLLRRQAALAEQLQGARNIVLESPSTPARQRLAAMLVQVLETRDHLLACELDVEALKAHPGHVPVLHALRGVLLDTAAEFARLADALLRGSRPAPFADARPALAELRWSDPLPPAPAAAGPSPHALARGLADRVGHINDEALRMNALARGEAPPDLAVVRASWQMFVSPTAWSWAPLATLWRWDAPPLRHAVRAALAIAAGFLVAQALPWGTHAYWILLTIVVVLRGSLAQTLERRNSRVAGTLLGCVLAAALLAAHLSSWQLVLCLTVAQAMAHAFAVRRYLVTAVAATVLGLVQSHMLHGGAISPAFDLLERLADTLIGTGIAWAFSYVLPSWERSQIPALVQRTLVAQARHAREALALGQLRAVDNAPELAWRLARREAYDSLSALVQATERAMAEPRAVQPPVVALEHLQARCYQLLAQLTAIKTMLLLRRGRLDAGALQACLAQTAEAISRRLEGLEDAAATAADAARPSLPGEAQSWPDPHDGDLGPWMVRRLALATERAGQVRAAAREAVATGGS</sequence>
<accession>A0ABY9AV45</accession>
<dbReference type="InterPro" id="IPR032692">
    <property type="entry name" value="YccS_N"/>
</dbReference>
<keyword evidence="2" id="KW-1003">Cell membrane</keyword>
<keyword evidence="12" id="KW-1185">Reference proteome</keyword>
<organism evidence="11 12">
    <name type="scientific">Paracidovorax citrulli</name>
    <name type="common">Acidovorax citrulli</name>
    <dbReference type="NCBI Taxonomy" id="80869"/>
    <lineage>
        <taxon>Bacteria</taxon>
        <taxon>Pseudomonadati</taxon>
        <taxon>Pseudomonadota</taxon>
        <taxon>Betaproteobacteria</taxon>
        <taxon>Burkholderiales</taxon>
        <taxon>Comamonadaceae</taxon>
        <taxon>Paracidovorax</taxon>
    </lineage>
</organism>
<feature type="domain" description="Integral membrane protein YccS N-terminal" evidence="9">
    <location>
        <begin position="85"/>
        <end position="203"/>
    </location>
</feature>
<keyword evidence="5 8" id="KW-0472">Membrane</keyword>
<dbReference type="InterPro" id="IPR049453">
    <property type="entry name" value="Memb_transporter_dom"/>
</dbReference>
<evidence type="ECO:0000256" key="7">
    <source>
        <dbReference type="SAM" id="MobiDB-lite"/>
    </source>
</evidence>
<evidence type="ECO:0000256" key="2">
    <source>
        <dbReference type="ARBA" id="ARBA00022475"/>
    </source>
</evidence>
<evidence type="ECO:0000259" key="10">
    <source>
        <dbReference type="Pfam" id="PF13515"/>
    </source>
</evidence>
<evidence type="ECO:0000256" key="3">
    <source>
        <dbReference type="ARBA" id="ARBA00022692"/>
    </source>
</evidence>
<dbReference type="PANTHER" id="PTHR30509:SF9">
    <property type="entry name" value="MULTIDRUG RESISTANCE PROTEIN MDTO"/>
    <property type="match status" value="1"/>
</dbReference>
<feature type="transmembrane region" description="Helical" evidence="8">
    <location>
        <begin position="12"/>
        <end position="34"/>
    </location>
</feature>
<evidence type="ECO:0000256" key="5">
    <source>
        <dbReference type="ARBA" id="ARBA00023136"/>
    </source>
</evidence>
<feature type="region of interest" description="Disordered" evidence="7">
    <location>
        <begin position="715"/>
        <end position="735"/>
    </location>
</feature>
<dbReference type="Proteomes" id="UP001242732">
    <property type="component" value="Chromosome"/>
</dbReference>
<dbReference type="Pfam" id="PF12805">
    <property type="entry name" value="FUSC-like"/>
    <property type="match status" value="1"/>
</dbReference>
<feature type="transmembrane region" description="Helical" evidence="8">
    <location>
        <begin position="524"/>
        <end position="541"/>
    </location>
</feature>
<evidence type="ECO:0000256" key="6">
    <source>
        <dbReference type="ARBA" id="ARBA00043993"/>
    </source>
</evidence>
<reference evidence="11 12" key="1">
    <citation type="submission" date="2023-06" db="EMBL/GenBank/DDBJ databases">
        <authorList>
            <person name="Ham H."/>
            <person name="Park D.S."/>
        </authorList>
    </citation>
    <scope>NUCLEOTIDE SEQUENCE [LARGE SCALE GENOMIC DNA]</scope>
    <source>
        <strain evidence="11 12">KACC 17005</strain>
    </source>
</reference>
<evidence type="ECO:0000256" key="8">
    <source>
        <dbReference type="SAM" id="Phobius"/>
    </source>
</evidence>
<proteinExistence type="inferred from homology"/>
<feature type="domain" description="Integral membrane bound transporter" evidence="10">
    <location>
        <begin position="448"/>
        <end position="573"/>
    </location>
</feature>
<feature type="transmembrane region" description="Helical" evidence="8">
    <location>
        <begin position="95"/>
        <end position="114"/>
    </location>
</feature>
<dbReference type="PANTHER" id="PTHR30509">
    <property type="entry name" value="P-HYDROXYBENZOIC ACID EFFLUX PUMP SUBUNIT-RELATED"/>
    <property type="match status" value="1"/>
</dbReference>
<keyword evidence="3 8" id="KW-0812">Transmembrane</keyword>
<gene>
    <name evidence="11" type="ORF">QRO08_09140</name>
</gene>
<dbReference type="RefSeq" id="WP_011795357.1">
    <property type="nucleotide sequence ID" value="NZ_CP023687.1"/>
</dbReference>
<evidence type="ECO:0000313" key="12">
    <source>
        <dbReference type="Proteomes" id="UP001242732"/>
    </source>
</evidence>
<evidence type="ECO:0000256" key="1">
    <source>
        <dbReference type="ARBA" id="ARBA00004651"/>
    </source>
</evidence>
<name>A0ABY9AV45_PARCI</name>
<dbReference type="Pfam" id="PF13515">
    <property type="entry name" value="FUSC_2"/>
    <property type="match status" value="1"/>
</dbReference>
<feature type="transmembrane region" description="Helical" evidence="8">
    <location>
        <begin position="146"/>
        <end position="169"/>
    </location>
</feature>
<feature type="transmembrane region" description="Helical" evidence="8">
    <location>
        <begin position="486"/>
        <end position="504"/>
    </location>
</feature>
<comment type="subcellular location">
    <subcellularLocation>
        <location evidence="1">Cell membrane</location>
        <topology evidence="1">Multi-pass membrane protein</topology>
    </subcellularLocation>
</comment>
<comment type="similarity">
    <text evidence="6">Belongs to the YccS/YhfK family.</text>
</comment>
<keyword evidence="4 8" id="KW-1133">Transmembrane helix</keyword>
<evidence type="ECO:0000259" key="9">
    <source>
        <dbReference type="Pfam" id="PF12805"/>
    </source>
</evidence>
<evidence type="ECO:0000313" key="11">
    <source>
        <dbReference type="EMBL" id="WIY50713.1"/>
    </source>
</evidence>
<feature type="region of interest" description="Disordered" evidence="7">
    <location>
        <begin position="212"/>
        <end position="237"/>
    </location>
</feature>